<feature type="non-terminal residue" evidence="1">
    <location>
        <position position="1"/>
    </location>
</feature>
<dbReference type="Proteomes" id="UP000789920">
    <property type="component" value="Unassembled WGS sequence"/>
</dbReference>
<comment type="caution">
    <text evidence="1">The sequence shown here is derived from an EMBL/GenBank/DDBJ whole genome shotgun (WGS) entry which is preliminary data.</text>
</comment>
<dbReference type="EMBL" id="CAJVQC010117218">
    <property type="protein sequence ID" value="CAG8837285.1"/>
    <property type="molecule type" value="Genomic_DNA"/>
</dbReference>
<organism evidence="1 2">
    <name type="scientific">Racocetra persica</name>
    <dbReference type="NCBI Taxonomy" id="160502"/>
    <lineage>
        <taxon>Eukaryota</taxon>
        <taxon>Fungi</taxon>
        <taxon>Fungi incertae sedis</taxon>
        <taxon>Mucoromycota</taxon>
        <taxon>Glomeromycotina</taxon>
        <taxon>Glomeromycetes</taxon>
        <taxon>Diversisporales</taxon>
        <taxon>Gigasporaceae</taxon>
        <taxon>Racocetra</taxon>
    </lineage>
</organism>
<reference evidence="1" key="1">
    <citation type="submission" date="2021-06" db="EMBL/GenBank/DDBJ databases">
        <authorList>
            <person name="Kallberg Y."/>
            <person name="Tangrot J."/>
            <person name="Rosling A."/>
        </authorList>
    </citation>
    <scope>NUCLEOTIDE SEQUENCE</scope>
    <source>
        <strain evidence="1">MA461A</strain>
    </source>
</reference>
<keyword evidence="2" id="KW-1185">Reference proteome</keyword>
<protein>
    <submittedName>
        <fullName evidence="1">4387_t:CDS:1</fullName>
    </submittedName>
</protein>
<name>A0ACA9SEJ7_9GLOM</name>
<evidence type="ECO:0000313" key="1">
    <source>
        <dbReference type="EMBL" id="CAG8837285.1"/>
    </source>
</evidence>
<proteinExistence type="predicted"/>
<accession>A0ACA9SEJ7</accession>
<sequence>AFAIQSRTVALDYIGRRASPSGAGQERRVEHAKLLMQKEFLPHIGTEPGSLKRKSYYLGYMIHRLLLCAVGSRQLDDRDHLGKKRLDTAGTLLRNLFSSVYKKMIREMTEHLKK</sequence>
<feature type="non-terminal residue" evidence="1">
    <location>
        <position position="114"/>
    </location>
</feature>
<evidence type="ECO:0000313" key="2">
    <source>
        <dbReference type="Proteomes" id="UP000789920"/>
    </source>
</evidence>
<gene>
    <name evidence="1" type="ORF">RPERSI_LOCUS30249</name>
</gene>